<keyword evidence="4" id="KW-1185">Reference proteome</keyword>
<feature type="coiled-coil region" evidence="1">
    <location>
        <begin position="5"/>
        <end position="46"/>
    </location>
</feature>
<comment type="caution">
    <text evidence="3">The sequence shown here is derived from an EMBL/GenBank/DDBJ whole genome shotgun (WGS) entry which is preliminary data.</text>
</comment>
<proteinExistence type="predicted"/>
<dbReference type="Proteomes" id="UP000193689">
    <property type="component" value="Unassembled WGS sequence"/>
</dbReference>
<organism evidence="3 4">
    <name type="scientific">Pseudomassariella vexata</name>
    <dbReference type="NCBI Taxonomy" id="1141098"/>
    <lineage>
        <taxon>Eukaryota</taxon>
        <taxon>Fungi</taxon>
        <taxon>Dikarya</taxon>
        <taxon>Ascomycota</taxon>
        <taxon>Pezizomycotina</taxon>
        <taxon>Sordariomycetes</taxon>
        <taxon>Xylariomycetidae</taxon>
        <taxon>Amphisphaeriales</taxon>
        <taxon>Pseudomassariaceae</taxon>
        <taxon>Pseudomassariella</taxon>
    </lineage>
</organism>
<dbReference type="EMBL" id="MCFJ01000006">
    <property type="protein sequence ID" value="ORY64925.1"/>
    <property type="molecule type" value="Genomic_DNA"/>
</dbReference>
<dbReference type="STRING" id="1141098.A0A1Y2E232"/>
<dbReference type="AlphaFoldDB" id="A0A1Y2E232"/>
<feature type="compositionally biased region" description="Pro residues" evidence="2">
    <location>
        <begin position="442"/>
        <end position="451"/>
    </location>
</feature>
<evidence type="ECO:0008006" key="5">
    <source>
        <dbReference type="Google" id="ProtNLM"/>
    </source>
</evidence>
<dbReference type="GeneID" id="63781267"/>
<protein>
    <recommendedName>
        <fullName evidence="5">Protein kinase domain-containing protein</fullName>
    </recommendedName>
</protein>
<dbReference type="OrthoDB" id="2156052at2759"/>
<name>A0A1Y2E232_9PEZI</name>
<evidence type="ECO:0000313" key="3">
    <source>
        <dbReference type="EMBL" id="ORY64925.1"/>
    </source>
</evidence>
<gene>
    <name evidence="3" type="ORF">BCR38DRAFT_513253</name>
</gene>
<feature type="region of interest" description="Disordered" evidence="2">
    <location>
        <begin position="382"/>
        <end position="476"/>
    </location>
</feature>
<dbReference type="RefSeq" id="XP_040716077.1">
    <property type="nucleotide sequence ID" value="XM_040865055.1"/>
</dbReference>
<evidence type="ECO:0000256" key="1">
    <source>
        <dbReference type="SAM" id="Coils"/>
    </source>
</evidence>
<dbReference type="InterPro" id="IPR011009">
    <property type="entry name" value="Kinase-like_dom_sf"/>
</dbReference>
<evidence type="ECO:0000256" key="2">
    <source>
        <dbReference type="SAM" id="MobiDB-lite"/>
    </source>
</evidence>
<sequence length="674" mass="76479">MDDEILRLRRLLQEKQQKLEDEQRRRVEAEGRVLNEQRRREAAEEAAQPSQLQTLQPYLEACHSLNLAIPIVTDPSSTTQGDTTNPTGRRFTQRIVPWRDFAARQAGVCNRLAAGRSFSSRPLFPAPIQLKYVKSMLYPISSEIGFRIFEHETVENAVRTLFSEAYSDPELRSALDLQCTITFESHTNLGNNNETTSQSMERISISSDNTAVKPATKKKVAKRAYGKAIGKGNRADQFCIYKDEQGRRVPVIAIEYKPPHKLGRDEIMAGLQWEIQPERDVIHNDGKGYNLMLTRLAAAVVTQLFSYMIGKGVQYGYVCTGEVFIFLFIPDDPSVVYYHTSVPDLDVRDDDDNRLHRTAVAQVFAFILQAVVDDVLKDIEQTPEKNTRGNPPYKAQRWKGFERSPTRTRFSSGCKPPELNLQPKSDGNYDDYNNDHKSGPASPSPNQPPYPGKHTATSRTQTSRDRNQKQTGKQKIQDRPFCTQKCLLGLARGGLIDTACPNIADHKGQHIDQPEFIRLIRAQLATDRGRDADCAPLYLAGALGALFKLRLSSHGYTLVAKGMKDPDYSRLQHEHAIYKQLQPIQGEHLPVCLGMTDLVLPYYYDQGLYTNFLFLSFGGLPLVECINQIDKYDVLDAVRTAYMSMHQLRVLHSDAEIRNILYNVQTKKNHDRRF</sequence>
<keyword evidence="1" id="KW-0175">Coiled coil</keyword>
<reference evidence="3 4" key="1">
    <citation type="submission" date="2016-07" db="EMBL/GenBank/DDBJ databases">
        <title>Pervasive Adenine N6-methylation of Active Genes in Fungi.</title>
        <authorList>
            <consortium name="DOE Joint Genome Institute"/>
            <person name="Mondo S.J."/>
            <person name="Dannebaum R.O."/>
            <person name="Kuo R.C."/>
            <person name="Labutti K."/>
            <person name="Haridas S."/>
            <person name="Kuo A."/>
            <person name="Salamov A."/>
            <person name="Ahrendt S.R."/>
            <person name="Lipzen A."/>
            <person name="Sullivan W."/>
            <person name="Andreopoulos W.B."/>
            <person name="Clum A."/>
            <person name="Lindquist E."/>
            <person name="Daum C."/>
            <person name="Ramamoorthy G.K."/>
            <person name="Gryganskyi A."/>
            <person name="Culley D."/>
            <person name="Magnuson J.K."/>
            <person name="James T.Y."/>
            <person name="O'Malley M.A."/>
            <person name="Stajich J.E."/>
            <person name="Spatafora J.W."/>
            <person name="Visel A."/>
            <person name="Grigoriev I.V."/>
        </authorList>
    </citation>
    <scope>NUCLEOTIDE SEQUENCE [LARGE SCALE GENOMIC DNA]</scope>
    <source>
        <strain evidence="3 4">CBS 129021</strain>
    </source>
</reference>
<evidence type="ECO:0000313" key="4">
    <source>
        <dbReference type="Proteomes" id="UP000193689"/>
    </source>
</evidence>
<accession>A0A1Y2E232</accession>
<dbReference type="SUPFAM" id="SSF56112">
    <property type="entry name" value="Protein kinase-like (PK-like)"/>
    <property type="match status" value="1"/>
</dbReference>
<dbReference type="InParanoid" id="A0A1Y2E232"/>